<dbReference type="Proteomes" id="UP000786693">
    <property type="component" value="Unassembled WGS sequence"/>
</dbReference>
<dbReference type="EMBL" id="BPFH01000001">
    <property type="protein sequence ID" value="GIT94080.1"/>
    <property type="molecule type" value="Genomic_DNA"/>
</dbReference>
<organism evidence="3 4">
    <name type="scientific">Jannaschia pagri</name>
    <dbReference type="NCBI Taxonomy" id="2829797"/>
    <lineage>
        <taxon>Bacteria</taxon>
        <taxon>Pseudomonadati</taxon>
        <taxon>Pseudomonadota</taxon>
        <taxon>Alphaproteobacteria</taxon>
        <taxon>Rhodobacterales</taxon>
        <taxon>Roseobacteraceae</taxon>
        <taxon>Jannaschia</taxon>
    </lineage>
</organism>
<protein>
    <recommendedName>
        <fullName evidence="5">Leucine Rich repeat-containing protein</fullName>
    </recommendedName>
</protein>
<comment type="caution">
    <text evidence="3">The sequence shown here is derived from an EMBL/GenBank/DDBJ whole genome shotgun (WGS) entry which is preliminary data.</text>
</comment>
<dbReference type="SUPFAM" id="SSF52058">
    <property type="entry name" value="L domain-like"/>
    <property type="match status" value="1"/>
</dbReference>
<dbReference type="Pfam" id="PF12799">
    <property type="entry name" value="LRR_4"/>
    <property type="match status" value="1"/>
</dbReference>
<dbReference type="PANTHER" id="PTHR46652:SF3">
    <property type="entry name" value="LEUCINE-RICH REPEAT-CONTAINING PROTEIN 9"/>
    <property type="match status" value="1"/>
</dbReference>
<dbReference type="InterPro" id="IPR025875">
    <property type="entry name" value="Leu-rich_rpt_4"/>
</dbReference>
<dbReference type="InterPro" id="IPR032675">
    <property type="entry name" value="LRR_dom_sf"/>
</dbReference>
<dbReference type="PANTHER" id="PTHR46652">
    <property type="entry name" value="LEUCINE-RICH REPEAT AND IQ DOMAIN-CONTAINING PROTEIN 1-RELATED"/>
    <property type="match status" value="1"/>
</dbReference>
<dbReference type="Gene3D" id="3.80.10.10">
    <property type="entry name" value="Ribonuclease Inhibitor"/>
    <property type="match status" value="1"/>
</dbReference>
<evidence type="ECO:0000313" key="3">
    <source>
        <dbReference type="EMBL" id="GIT94080.1"/>
    </source>
</evidence>
<keyword evidence="1" id="KW-0433">Leucine-rich repeat</keyword>
<sequence length="506" mass="53823">MSEAWNTDPNAAFAEAEARIATLIAEDGEVLDLSDLPALERLPDLTGAVTLREAYLGYYNQEGTYRSGSRRLADVGLLRSATALKVLDLGGTQVSDIGVLSSLTGLTSLDLSDTPVTDVGVLSSLTGLASLDLSGTPVTDFDVLSGLTGLTLLRLSRTEVSDIGFLSGLTGLTSLSLSITRVSDISFILDLPAFATERAEGLSYHQTPAAKVDSRFDKLSRLDPEACARETAQYLKGTHPDFRPPDTLVKTRLPADRLADAAPVDLVEADGMLDAVNPSPPMRLAPNEKGQRIETLRRLTVRLTTMAQRAQLSQDDKDSLAGYAAALDAVEPTWITLQADMAFLRAAPQDPEFRAHCDPRLVLGWEELIAQHDALGPLLVPEEDESDLPDPTPETTPQDVEEVVSEIVEVLEEAQAEGVVGEALVASTRSANRFARAGRTTGRYLKTALLTAGGIAAKIVGEFGKGAVGAAGGAAFAWWSTSPAGRALVEKLGPLVQQVLSMFGFK</sequence>
<evidence type="ECO:0000313" key="4">
    <source>
        <dbReference type="Proteomes" id="UP000786693"/>
    </source>
</evidence>
<name>A0ABQ4NIM4_9RHOB</name>
<keyword evidence="4" id="KW-1185">Reference proteome</keyword>
<dbReference type="RefSeq" id="WP_220747576.1">
    <property type="nucleotide sequence ID" value="NZ_BPFH01000001.1"/>
</dbReference>
<accession>A0ABQ4NIM4</accession>
<dbReference type="InterPro" id="IPR050836">
    <property type="entry name" value="SDS22/Internalin_LRR"/>
</dbReference>
<reference evidence="3 4" key="1">
    <citation type="submission" date="2021-05" db="EMBL/GenBank/DDBJ databases">
        <title>Bacteria Genome sequencing.</title>
        <authorList>
            <person name="Takabe Y."/>
            <person name="Nakajima Y."/>
            <person name="Suzuki S."/>
            <person name="Shiozaki T."/>
        </authorList>
    </citation>
    <scope>NUCLEOTIDE SEQUENCE [LARGE SCALE GENOMIC DNA]</scope>
    <source>
        <strain evidence="3 4">AI_62</strain>
    </source>
</reference>
<proteinExistence type="predicted"/>
<evidence type="ECO:0000256" key="2">
    <source>
        <dbReference type="ARBA" id="ARBA00022737"/>
    </source>
</evidence>
<evidence type="ECO:0008006" key="5">
    <source>
        <dbReference type="Google" id="ProtNLM"/>
    </source>
</evidence>
<evidence type="ECO:0000256" key="1">
    <source>
        <dbReference type="ARBA" id="ARBA00022614"/>
    </source>
</evidence>
<keyword evidence="2" id="KW-0677">Repeat</keyword>
<gene>
    <name evidence="3" type="ORF">JANAI62_07030</name>
</gene>